<organism evidence="1 2">
    <name type="scientific">Ambrosia artemisiifolia</name>
    <name type="common">Common ragweed</name>
    <dbReference type="NCBI Taxonomy" id="4212"/>
    <lineage>
        <taxon>Eukaryota</taxon>
        <taxon>Viridiplantae</taxon>
        <taxon>Streptophyta</taxon>
        <taxon>Embryophyta</taxon>
        <taxon>Tracheophyta</taxon>
        <taxon>Spermatophyta</taxon>
        <taxon>Magnoliopsida</taxon>
        <taxon>eudicotyledons</taxon>
        <taxon>Gunneridae</taxon>
        <taxon>Pentapetalae</taxon>
        <taxon>asterids</taxon>
        <taxon>campanulids</taxon>
        <taxon>Asterales</taxon>
        <taxon>Asteraceae</taxon>
        <taxon>Asteroideae</taxon>
        <taxon>Heliantheae alliance</taxon>
        <taxon>Heliantheae</taxon>
        <taxon>Ambrosia</taxon>
    </lineage>
</organism>
<gene>
    <name evidence="1" type="ORF">M8C21_024300</name>
</gene>
<sequence>MDRISVRLCILRVLRFLCLRRELLLNGLKKRRLMRLQRTAIHYLVESLEF</sequence>
<accession>A0AAD5CJY8</accession>
<evidence type="ECO:0000313" key="1">
    <source>
        <dbReference type="EMBL" id="KAI7741921.1"/>
    </source>
</evidence>
<protein>
    <submittedName>
        <fullName evidence="1">Uncharacterized protein</fullName>
    </submittedName>
</protein>
<reference evidence="1" key="1">
    <citation type="submission" date="2022-06" db="EMBL/GenBank/DDBJ databases">
        <title>Uncovering the hologenomic basis of an extraordinary plant invasion.</title>
        <authorList>
            <person name="Bieker V.C."/>
            <person name="Martin M.D."/>
            <person name="Gilbert T."/>
            <person name="Hodgins K."/>
            <person name="Battlay P."/>
            <person name="Petersen B."/>
            <person name="Wilson J."/>
        </authorList>
    </citation>
    <scope>NUCLEOTIDE SEQUENCE</scope>
    <source>
        <strain evidence="1">AA19_3_7</strain>
        <tissue evidence="1">Leaf</tissue>
    </source>
</reference>
<dbReference type="AlphaFoldDB" id="A0AAD5CJY8"/>
<proteinExistence type="predicted"/>
<dbReference type="Proteomes" id="UP001206925">
    <property type="component" value="Unassembled WGS sequence"/>
</dbReference>
<feature type="non-terminal residue" evidence="1">
    <location>
        <position position="50"/>
    </location>
</feature>
<comment type="caution">
    <text evidence="1">The sequence shown here is derived from an EMBL/GenBank/DDBJ whole genome shotgun (WGS) entry which is preliminary data.</text>
</comment>
<dbReference type="EMBL" id="JAMZMK010008104">
    <property type="protein sequence ID" value="KAI7741921.1"/>
    <property type="molecule type" value="Genomic_DNA"/>
</dbReference>
<name>A0AAD5CJY8_AMBAR</name>
<evidence type="ECO:0000313" key="2">
    <source>
        <dbReference type="Proteomes" id="UP001206925"/>
    </source>
</evidence>
<keyword evidence="2" id="KW-1185">Reference proteome</keyword>